<dbReference type="GO" id="GO:0006886">
    <property type="term" value="P:intracellular protein transport"/>
    <property type="evidence" value="ECO:0007669"/>
    <property type="project" value="InterPro"/>
</dbReference>
<dbReference type="InterPro" id="IPR042476">
    <property type="entry name" value="APPBP2"/>
</dbReference>
<sequence length="857" mass="96841">MRIIPSTLAATSDEAPTSQLHLTKLVYDGISRIKENGKCLQHCFSRFHEISGFASLQDWESVFTETSFTHRTSVTTPYGVINSYDITHRLKQNLISRNPSLRQLCIAAVCEVGPPLMTVDILLSLPQNLFQMFFITAFSIHWIPMSHTQFHGDLDKTRKIPSSLWHVLKILSIPQVFERLFDECREVLMFIVCWMQHAHFSPNRDDTNYQPCSDPRDPPNRPILEPHQFSEKLVRVLKKKLAPLTQANDSVPPSRGGLLTTADSVISCLLFGLKVSHFLCDSSEYVHAVRAVRLTRNFLQTVTDERTRLWLDHELYCIMLRSMNSHIMYAERENQLVFQRDVPRLLKSLYQSNLLVSQSDPQKPFSCLALPYAPTTDLNRFDSVEIVGVSTPSTRCSQVERKNRKPGTSVNSRGSMLGPSGDTISSVTFGPTHRFFHGKSLNGGFLYAQLATYHYAMCAYEKSFQFSVLAIEQIRACSNNPPGVSGHVVVEVLRVVCKLCMIKREYKLALAIIKSALSFTSHVYGSSNLTYANLLLDYGCLLLNADKTRKAAQVYATAFALIFSCLPGSSVLCALALEAIAYAHYVLEYTTGDFNYASKCADAASQMLHQLKHHDCMQTASASRVQALIVEEIAIDANDPHCFKMAEELHIRSLKRCLKTYGEHNIQTAKHYGNLGRLYQSMQSYTKAEQNHKKAIDIKTSLLGDSDFEVGLSLGHLASLYNYDMKRYSEAEQLHLRSISISQKVFGPTYSGLEYEYRGLQRVYHQLGLPEKKEQYTRLLQDWRMKREQADCTETTDQPDEIEPSETEKDFHAHLTDILCLLSTFEEEFSKLFGVFSHCGGAVSVSSDSNNSRSTGC</sequence>
<dbReference type="PANTHER" id="PTHR46575">
    <property type="entry name" value="AMYLOID PROTEIN-BINDING PROTEIN 2"/>
    <property type="match status" value="1"/>
</dbReference>
<evidence type="ECO:0000256" key="1">
    <source>
        <dbReference type="PROSITE-ProRule" id="PRU00339"/>
    </source>
</evidence>
<dbReference type="SMART" id="SM00028">
    <property type="entry name" value="TPR"/>
    <property type="match status" value="2"/>
</dbReference>
<dbReference type="GO" id="GO:0043161">
    <property type="term" value="P:proteasome-mediated ubiquitin-dependent protein catabolic process"/>
    <property type="evidence" value="ECO:0007669"/>
    <property type="project" value="TreeGrafter"/>
</dbReference>
<dbReference type="Pfam" id="PF13374">
    <property type="entry name" value="TPR_10"/>
    <property type="match status" value="1"/>
</dbReference>
<gene>
    <name evidence="2" type="ORF">D915_006758</name>
</gene>
<comment type="caution">
    <text evidence="2">The sequence shown here is derived from an EMBL/GenBank/DDBJ whole genome shotgun (WGS) entry which is preliminary data.</text>
</comment>
<name>A0A4E0R4C5_FASHE</name>
<accession>A0A4E0R4C5</accession>
<dbReference type="Gene3D" id="1.25.40.10">
    <property type="entry name" value="Tetratricopeptide repeat domain"/>
    <property type="match status" value="2"/>
</dbReference>
<evidence type="ECO:0000313" key="2">
    <source>
        <dbReference type="EMBL" id="THD22523.1"/>
    </source>
</evidence>
<dbReference type="InterPro" id="IPR011990">
    <property type="entry name" value="TPR-like_helical_dom_sf"/>
</dbReference>
<keyword evidence="3" id="KW-1185">Reference proteome</keyword>
<dbReference type="SUPFAM" id="SSF48452">
    <property type="entry name" value="TPR-like"/>
    <property type="match status" value="1"/>
</dbReference>
<reference evidence="2" key="1">
    <citation type="submission" date="2019-03" db="EMBL/GenBank/DDBJ databases">
        <title>Improved annotation for the trematode Fasciola hepatica.</title>
        <authorList>
            <person name="Choi Y.-J."/>
            <person name="Martin J."/>
            <person name="Mitreva M."/>
        </authorList>
    </citation>
    <scope>NUCLEOTIDE SEQUENCE [LARGE SCALE GENOMIC DNA]</scope>
</reference>
<dbReference type="AlphaFoldDB" id="A0A4E0R4C5"/>
<dbReference type="PANTHER" id="PTHR46575:SF1">
    <property type="entry name" value="AMYLOID PROTEIN-BINDING PROTEIN 2"/>
    <property type="match status" value="1"/>
</dbReference>
<proteinExistence type="predicted"/>
<evidence type="ECO:0000313" key="3">
    <source>
        <dbReference type="Proteomes" id="UP000230066"/>
    </source>
</evidence>
<dbReference type="Pfam" id="PF13424">
    <property type="entry name" value="TPR_12"/>
    <property type="match status" value="1"/>
</dbReference>
<dbReference type="Proteomes" id="UP000230066">
    <property type="component" value="Unassembled WGS sequence"/>
</dbReference>
<dbReference type="GO" id="GO:0031462">
    <property type="term" value="C:Cul2-RING ubiquitin ligase complex"/>
    <property type="evidence" value="ECO:0007669"/>
    <property type="project" value="TreeGrafter"/>
</dbReference>
<dbReference type="EMBL" id="JXXN02002697">
    <property type="protein sequence ID" value="THD22523.1"/>
    <property type="molecule type" value="Genomic_DNA"/>
</dbReference>
<dbReference type="PROSITE" id="PS50005">
    <property type="entry name" value="TPR"/>
    <property type="match status" value="1"/>
</dbReference>
<feature type="repeat" description="TPR" evidence="1">
    <location>
        <begin position="669"/>
        <end position="702"/>
    </location>
</feature>
<organism evidence="2 3">
    <name type="scientific">Fasciola hepatica</name>
    <name type="common">Liver fluke</name>
    <dbReference type="NCBI Taxonomy" id="6192"/>
    <lineage>
        <taxon>Eukaryota</taxon>
        <taxon>Metazoa</taxon>
        <taxon>Spiralia</taxon>
        <taxon>Lophotrochozoa</taxon>
        <taxon>Platyhelminthes</taxon>
        <taxon>Trematoda</taxon>
        <taxon>Digenea</taxon>
        <taxon>Plagiorchiida</taxon>
        <taxon>Echinostomata</taxon>
        <taxon>Echinostomatoidea</taxon>
        <taxon>Fasciolidae</taxon>
        <taxon>Fasciola</taxon>
    </lineage>
</organism>
<protein>
    <submittedName>
        <fullName evidence="2">Amyloid protein-binding protein 2</fullName>
    </submittedName>
</protein>
<dbReference type="InterPro" id="IPR019734">
    <property type="entry name" value="TPR_rpt"/>
</dbReference>
<keyword evidence="1" id="KW-0802">TPR repeat</keyword>
<dbReference type="GO" id="GO:1990756">
    <property type="term" value="F:ubiquitin-like ligase-substrate adaptor activity"/>
    <property type="evidence" value="ECO:0007669"/>
    <property type="project" value="TreeGrafter"/>
</dbReference>